<dbReference type="AlphaFoldDB" id="K8F1A9"/>
<dbReference type="GO" id="GO:0016567">
    <property type="term" value="P:protein ubiquitination"/>
    <property type="evidence" value="ECO:0007669"/>
    <property type="project" value="UniProtKB-UniPathway"/>
</dbReference>
<sequence length="252" mass="26731">MSTTSDPPFPPPSSAEQKPEIQKENTPTPGANYTGDGKIKQRKSAPKALWECNICLETAKEPVITQCGHLYCWPCIHKWLIMHPMHQSCPVCNKDIVEELLIPLYGNESDSQPSRKGNGSGGSGGVGGDGVVGGGGSRNGGGNGDSSGDGKETDVSKIPSRPQGVHLPPNPNATNNLAQANPTDGGDLTRVAEAYPQQNNRRFGSTVPGVAFQFGFRLLVTGEAPGYAQQQALLSWMLLLLGSFVVFCLLVF</sequence>
<feature type="region of interest" description="Disordered" evidence="12">
    <location>
        <begin position="1"/>
        <end position="39"/>
    </location>
</feature>
<feature type="compositionally biased region" description="Low complexity" evidence="12">
    <location>
        <begin position="172"/>
        <end position="183"/>
    </location>
</feature>
<dbReference type="PROSITE" id="PS00518">
    <property type="entry name" value="ZF_RING_1"/>
    <property type="match status" value="1"/>
</dbReference>
<dbReference type="InterPro" id="IPR001841">
    <property type="entry name" value="Znf_RING"/>
</dbReference>
<dbReference type="eggNOG" id="KOG0823">
    <property type="taxonomic scope" value="Eukaryota"/>
</dbReference>
<dbReference type="OrthoDB" id="6270329at2759"/>
<feature type="region of interest" description="Disordered" evidence="12">
    <location>
        <begin position="107"/>
        <end position="188"/>
    </location>
</feature>
<name>K8F1A9_9CHLO</name>
<dbReference type="GO" id="GO:0008270">
    <property type="term" value="F:zinc ion binding"/>
    <property type="evidence" value="ECO:0007669"/>
    <property type="project" value="UniProtKB-KW"/>
</dbReference>
<evidence type="ECO:0000313" key="16">
    <source>
        <dbReference type="Proteomes" id="UP000198341"/>
    </source>
</evidence>
<dbReference type="PANTHER" id="PTHR12313">
    <property type="entry name" value="E3 UBIQUITIN-PROTEIN LIGASE RNF5-RELATED"/>
    <property type="match status" value="1"/>
</dbReference>
<protein>
    <recommendedName>
        <fullName evidence="4">RING-type E3 ubiquitin transferase</fullName>
        <ecNumber evidence="4">2.3.2.27</ecNumber>
    </recommendedName>
</protein>
<dbReference type="STRING" id="41875.K8F1A9"/>
<dbReference type="EMBL" id="FO082268">
    <property type="protein sequence ID" value="CCO18595.1"/>
    <property type="molecule type" value="Genomic_DNA"/>
</dbReference>
<evidence type="ECO:0000256" key="6">
    <source>
        <dbReference type="ARBA" id="ARBA00022723"/>
    </source>
</evidence>
<dbReference type="SMART" id="SM00184">
    <property type="entry name" value="RING"/>
    <property type="match status" value="1"/>
</dbReference>
<dbReference type="EC" id="2.3.2.27" evidence="4"/>
<evidence type="ECO:0000259" key="14">
    <source>
        <dbReference type="PROSITE" id="PS50089"/>
    </source>
</evidence>
<feature type="compositionally biased region" description="Gly residues" evidence="12">
    <location>
        <begin position="118"/>
        <end position="147"/>
    </location>
</feature>
<dbReference type="GO" id="GO:0005783">
    <property type="term" value="C:endoplasmic reticulum"/>
    <property type="evidence" value="ECO:0007669"/>
    <property type="project" value="InterPro"/>
</dbReference>
<accession>K8F1A9</accession>
<dbReference type="Pfam" id="PF00097">
    <property type="entry name" value="zf-C3HC4"/>
    <property type="match status" value="1"/>
</dbReference>
<keyword evidence="16" id="KW-1185">Reference proteome</keyword>
<proteinExistence type="predicted"/>
<keyword evidence="13" id="KW-0812">Transmembrane</keyword>
<dbReference type="Proteomes" id="UP000198341">
    <property type="component" value="Chromosome 11"/>
</dbReference>
<evidence type="ECO:0000313" key="15">
    <source>
        <dbReference type="EMBL" id="CCO18595.1"/>
    </source>
</evidence>
<dbReference type="RefSeq" id="XP_007510250.1">
    <property type="nucleotide sequence ID" value="XM_007510188.1"/>
</dbReference>
<organism evidence="15 16">
    <name type="scientific">Bathycoccus prasinos</name>
    <dbReference type="NCBI Taxonomy" id="41875"/>
    <lineage>
        <taxon>Eukaryota</taxon>
        <taxon>Viridiplantae</taxon>
        <taxon>Chlorophyta</taxon>
        <taxon>Mamiellophyceae</taxon>
        <taxon>Mamiellales</taxon>
        <taxon>Bathycoccaceae</taxon>
        <taxon>Bathycoccus</taxon>
    </lineage>
</organism>
<evidence type="ECO:0000256" key="4">
    <source>
        <dbReference type="ARBA" id="ARBA00012483"/>
    </source>
</evidence>
<evidence type="ECO:0000256" key="8">
    <source>
        <dbReference type="ARBA" id="ARBA00022786"/>
    </source>
</evidence>
<dbReference type="GeneID" id="19012733"/>
<dbReference type="KEGG" id="bpg:Bathy11g00470"/>
<evidence type="ECO:0000256" key="2">
    <source>
        <dbReference type="ARBA" id="ARBA00004308"/>
    </source>
</evidence>
<dbReference type="UniPathway" id="UPA00143"/>
<feature type="transmembrane region" description="Helical" evidence="13">
    <location>
        <begin position="233"/>
        <end position="251"/>
    </location>
</feature>
<keyword evidence="10 13" id="KW-0472">Membrane</keyword>
<keyword evidence="13" id="KW-1133">Transmembrane helix</keyword>
<evidence type="ECO:0000256" key="10">
    <source>
        <dbReference type="ARBA" id="ARBA00023136"/>
    </source>
</evidence>
<dbReference type="CDD" id="cd16534">
    <property type="entry name" value="RING-HC_RNF5-like"/>
    <property type="match status" value="1"/>
</dbReference>
<keyword evidence="9" id="KW-0862">Zinc</keyword>
<evidence type="ECO:0000256" key="11">
    <source>
        <dbReference type="PROSITE-ProRule" id="PRU00175"/>
    </source>
</evidence>
<comment type="catalytic activity">
    <reaction evidence="1">
        <text>S-ubiquitinyl-[E2 ubiquitin-conjugating enzyme]-L-cysteine + [acceptor protein]-L-lysine = [E2 ubiquitin-conjugating enzyme]-L-cysteine + N(6)-ubiquitinyl-[acceptor protein]-L-lysine.</text>
        <dbReference type="EC" id="2.3.2.27"/>
    </reaction>
</comment>
<evidence type="ECO:0000256" key="9">
    <source>
        <dbReference type="ARBA" id="ARBA00022833"/>
    </source>
</evidence>
<dbReference type="InterPro" id="IPR013083">
    <property type="entry name" value="Znf_RING/FYVE/PHD"/>
</dbReference>
<evidence type="ECO:0000256" key="3">
    <source>
        <dbReference type="ARBA" id="ARBA00004906"/>
    </source>
</evidence>
<keyword evidence="6" id="KW-0479">Metal-binding</keyword>
<keyword evidence="8" id="KW-0833">Ubl conjugation pathway</keyword>
<gene>
    <name evidence="15" type="ordered locus">Bathy11g00470</name>
</gene>
<dbReference type="Gene3D" id="3.30.40.10">
    <property type="entry name" value="Zinc/RING finger domain, C3HC4 (zinc finger)"/>
    <property type="match status" value="1"/>
</dbReference>
<comment type="pathway">
    <text evidence="3">Protein modification; protein ubiquitination.</text>
</comment>
<keyword evidence="7 11" id="KW-0863">Zinc-finger</keyword>
<dbReference type="GO" id="GO:0061630">
    <property type="term" value="F:ubiquitin protein ligase activity"/>
    <property type="evidence" value="ECO:0007669"/>
    <property type="project" value="UniProtKB-EC"/>
</dbReference>
<dbReference type="InterPro" id="IPR017907">
    <property type="entry name" value="Znf_RING_CS"/>
</dbReference>
<reference evidence="15 16" key="1">
    <citation type="submission" date="2011-10" db="EMBL/GenBank/DDBJ databases">
        <authorList>
            <person name="Genoscope - CEA"/>
        </authorList>
    </citation>
    <scope>NUCLEOTIDE SEQUENCE [LARGE SCALE GENOMIC DNA]</scope>
    <source>
        <strain evidence="15 16">RCC 1105</strain>
    </source>
</reference>
<evidence type="ECO:0000256" key="13">
    <source>
        <dbReference type="SAM" id="Phobius"/>
    </source>
</evidence>
<dbReference type="SUPFAM" id="SSF57850">
    <property type="entry name" value="RING/U-box"/>
    <property type="match status" value="1"/>
</dbReference>
<dbReference type="GO" id="GO:0006511">
    <property type="term" value="P:ubiquitin-dependent protein catabolic process"/>
    <property type="evidence" value="ECO:0007669"/>
    <property type="project" value="InterPro"/>
</dbReference>
<evidence type="ECO:0000256" key="12">
    <source>
        <dbReference type="SAM" id="MobiDB-lite"/>
    </source>
</evidence>
<feature type="domain" description="RING-type" evidence="14">
    <location>
        <begin position="52"/>
        <end position="93"/>
    </location>
</feature>
<evidence type="ECO:0000256" key="7">
    <source>
        <dbReference type="ARBA" id="ARBA00022771"/>
    </source>
</evidence>
<dbReference type="InterPro" id="IPR018957">
    <property type="entry name" value="Znf_C3HC4_RING-type"/>
</dbReference>
<evidence type="ECO:0000256" key="1">
    <source>
        <dbReference type="ARBA" id="ARBA00000900"/>
    </source>
</evidence>
<keyword evidence="5" id="KW-0808">Transferase</keyword>
<evidence type="ECO:0000256" key="5">
    <source>
        <dbReference type="ARBA" id="ARBA00022679"/>
    </source>
</evidence>
<comment type="subcellular location">
    <subcellularLocation>
        <location evidence="2">Endomembrane system</location>
    </subcellularLocation>
</comment>
<dbReference type="InterPro" id="IPR045103">
    <property type="entry name" value="RNF5/RNF185-like"/>
</dbReference>
<dbReference type="PROSITE" id="PS50089">
    <property type="entry name" value="ZF_RING_2"/>
    <property type="match status" value="1"/>
</dbReference>